<feature type="domain" description="HIRAN" evidence="3">
    <location>
        <begin position="51"/>
        <end position="150"/>
    </location>
</feature>
<sequence length="150" mass="17373">MIMQFHDSDETIHIPPQDIFEDLLDQVEKLQTQVDELKRLQYSNSSNARDVFLYGCELAGSQYLDLADHVVPKLHEDDPLVLMREPNNQYDEHAISVYTTGGLKLGYLPRNNNLILSRLMDEGNLLFGKTKTFHWDGKSLYLIVKVYMRA</sequence>
<evidence type="ECO:0000256" key="1">
    <source>
        <dbReference type="ARBA" id="ARBA00022723"/>
    </source>
</evidence>
<organism evidence="4 5">
    <name type="scientific">Lactobacillus gallinarum DSM 10532 = JCM 2011</name>
    <dbReference type="NCBI Taxonomy" id="1423748"/>
    <lineage>
        <taxon>Bacteria</taxon>
        <taxon>Bacillati</taxon>
        <taxon>Bacillota</taxon>
        <taxon>Bacilli</taxon>
        <taxon>Lactobacillales</taxon>
        <taxon>Lactobacillaceae</taxon>
        <taxon>Lactobacillus</taxon>
    </lineage>
</organism>
<dbReference type="PATRIC" id="fig|1423748.3.peg.223"/>
<evidence type="ECO:0000259" key="3">
    <source>
        <dbReference type="SMART" id="SM00910"/>
    </source>
</evidence>
<protein>
    <recommendedName>
        <fullName evidence="3">HIRAN domain-containing protein</fullName>
    </recommendedName>
</protein>
<evidence type="ECO:0000313" key="4">
    <source>
        <dbReference type="EMBL" id="KRL20260.1"/>
    </source>
</evidence>
<accession>A0A0R1NPP8</accession>
<dbReference type="AlphaFoldDB" id="A0A0R1NPP8"/>
<dbReference type="GO" id="GO:0008270">
    <property type="term" value="F:zinc ion binding"/>
    <property type="evidence" value="ECO:0007669"/>
    <property type="project" value="InterPro"/>
</dbReference>
<dbReference type="eggNOG" id="ENOG5032I71">
    <property type="taxonomic scope" value="Bacteria"/>
</dbReference>
<dbReference type="RefSeq" id="WP_233185880.1">
    <property type="nucleotide sequence ID" value="NZ_AZEL01000069.1"/>
</dbReference>
<dbReference type="EMBL" id="AZEL01000069">
    <property type="protein sequence ID" value="KRL20260.1"/>
    <property type="molecule type" value="Genomic_DNA"/>
</dbReference>
<evidence type="ECO:0000256" key="2">
    <source>
        <dbReference type="ARBA" id="ARBA00022801"/>
    </source>
</evidence>
<keyword evidence="2" id="KW-0378">Hydrolase</keyword>
<dbReference type="Gene3D" id="3.30.70.2330">
    <property type="match status" value="1"/>
</dbReference>
<evidence type="ECO:0000313" key="5">
    <source>
        <dbReference type="Proteomes" id="UP000051311"/>
    </source>
</evidence>
<name>A0A0R1NPP8_9LACO</name>
<dbReference type="Proteomes" id="UP000051311">
    <property type="component" value="Unassembled WGS sequence"/>
</dbReference>
<reference evidence="4 5" key="1">
    <citation type="journal article" date="2015" name="Genome Announc.">
        <title>Expanding the biotechnology potential of lactobacilli through comparative genomics of 213 strains and associated genera.</title>
        <authorList>
            <person name="Sun Z."/>
            <person name="Harris H.M."/>
            <person name="McCann A."/>
            <person name="Guo C."/>
            <person name="Argimon S."/>
            <person name="Zhang W."/>
            <person name="Yang X."/>
            <person name="Jeffery I.B."/>
            <person name="Cooney J.C."/>
            <person name="Kagawa T.F."/>
            <person name="Liu W."/>
            <person name="Song Y."/>
            <person name="Salvetti E."/>
            <person name="Wrobel A."/>
            <person name="Rasinkangas P."/>
            <person name="Parkhill J."/>
            <person name="Rea M.C."/>
            <person name="O'Sullivan O."/>
            <person name="Ritari J."/>
            <person name="Douillard F.P."/>
            <person name="Paul Ross R."/>
            <person name="Yang R."/>
            <person name="Briner A.E."/>
            <person name="Felis G.E."/>
            <person name="de Vos W.M."/>
            <person name="Barrangou R."/>
            <person name="Klaenhammer T.R."/>
            <person name="Caufield P.W."/>
            <person name="Cui Y."/>
            <person name="Zhang H."/>
            <person name="O'Toole P.W."/>
        </authorList>
    </citation>
    <scope>NUCLEOTIDE SEQUENCE [LARGE SCALE GENOMIC DNA]</scope>
    <source>
        <strain evidence="4 5">DSM 10532</strain>
    </source>
</reference>
<keyword evidence="1" id="KW-0479">Metal-binding</keyword>
<dbReference type="Pfam" id="PF08797">
    <property type="entry name" value="HIRAN"/>
    <property type="match status" value="1"/>
</dbReference>
<dbReference type="GO" id="GO:0016818">
    <property type="term" value="F:hydrolase activity, acting on acid anhydrides, in phosphorus-containing anhydrides"/>
    <property type="evidence" value="ECO:0007669"/>
    <property type="project" value="InterPro"/>
</dbReference>
<comment type="caution">
    <text evidence="4">The sequence shown here is derived from an EMBL/GenBank/DDBJ whole genome shotgun (WGS) entry which is preliminary data.</text>
</comment>
<dbReference type="SMART" id="SM00910">
    <property type="entry name" value="HIRAN"/>
    <property type="match status" value="1"/>
</dbReference>
<dbReference type="InterPro" id="IPR014905">
    <property type="entry name" value="HIRAN"/>
</dbReference>
<proteinExistence type="predicted"/>
<gene>
    <name evidence="4" type="ORF">FC37_GL000207</name>
</gene>
<dbReference type="STRING" id="1423748.FC37_GL000207"/>
<dbReference type="GO" id="GO:0003676">
    <property type="term" value="F:nucleic acid binding"/>
    <property type="evidence" value="ECO:0007669"/>
    <property type="project" value="InterPro"/>
</dbReference>